<evidence type="ECO:0000256" key="2">
    <source>
        <dbReference type="ARBA" id="ARBA00004792"/>
    </source>
</evidence>
<dbReference type="FunFam" id="1.10.1200.10:FF:000007">
    <property type="entry name" value="Probable polyketide synthase pks17"/>
    <property type="match status" value="3"/>
</dbReference>
<dbReference type="InterPro" id="IPR036291">
    <property type="entry name" value="NAD(P)-bd_dom_sf"/>
</dbReference>
<evidence type="ECO:0000256" key="10">
    <source>
        <dbReference type="SAM" id="MobiDB-lite"/>
    </source>
</evidence>
<feature type="domain" description="PKS/mFAS DH" evidence="13">
    <location>
        <begin position="5633"/>
        <end position="5898"/>
    </location>
</feature>
<dbReference type="InterPro" id="IPR006162">
    <property type="entry name" value="Ppantetheine_attach_site"/>
</dbReference>
<dbReference type="InterPro" id="IPR009081">
    <property type="entry name" value="PP-bd_ACP"/>
</dbReference>
<dbReference type="InterPro" id="IPR001227">
    <property type="entry name" value="Ac_transferase_dom_sf"/>
</dbReference>
<dbReference type="InterPro" id="IPR014043">
    <property type="entry name" value="Acyl_transferase_dom"/>
</dbReference>
<dbReference type="Pfam" id="PF00550">
    <property type="entry name" value="PP-binding"/>
    <property type="match status" value="4"/>
</dbReference>
<dbReference type="Pfam" id="PF14765">
    <property type="entry name" value="PS-DH"/>
    <property type="match status" value="2"/>
</dbReference>
<keyword evidence="7" id="KW-0511">Multifunctional enzyme</keyword>
<feature type="active site" description="Proton donor; for dehydratase activity" evidence="9">
    <location>
        <position position="5821"/>
    </location>
</feature>
<evidence type="ECO:0000256" key="8">
    <source>
        <dbReference type="ARBA" id="ARBA00023315"/>
    </source>
</evidence>
<dbReference type="CDD" id="cd00833">
    <property type="entry name" value="PKS"/>
    <property type="match status" value="4"/>
</dbReference>
<dbReference type="Gene3D" id="3.10.129.110">
    <property type="entry name" value="Polyketide synthase dehydratase"/>
    <property type="match status" value="2"/>
</dbReference>
<dbReference type="SUPFAM" id="SSF52151">
    <property type="entry name" value="FabD/lysophospholipase-like"/>
    <property type="match status" value="4"/>
</dbReference>
<feature type="active site" description="Proton donor; for dehydratase activity" evidence="9">
    <location>
        <position position="1072"/>
    </location>
</feature>
<feature type="active site" description="Proton acceptor; for dehydratase activity" evidence="9">
    <location>
        <position position="914"/>
    </location>
</feature>
<dbReference type="Pfam" id="PF21089">
    <property type="entry name" value="PKS_DH_N"/>
    <property type="match status" value="2"/>
</dbReference>
<dbReference type="InterPro" id="IPR018201">
    <property type="entry name" value="Ketoacyl_synth_AS"/>
</dbReference>
<dbReference type="PROSITE" id="PS52019">
    <property type="entry name" value="PKS_MFAS_DH"/>
    <property type="match status" value="2"/>
</dbReference>
<dbReference type="Gene3D" id="3.40.366.10">
    <property type="entry name" value="Malonyl-Coenzyme A Acyl Carrier Protein, domain 2"/>
    <property type="match status" value="4"/>
</dbReference>
<dbReference type="SMART" id="SM00829">
    <property type="entry name" value="PKS_ER"/>
    <property type="match status" value="1"/>
</dbReference>
<feature type="active site" description="Proton acceptor; for dehydratase activity" evidence="9">
    <location>
        <position position="5663"/>
    </location>
</feature>
<evidence type="ECO:0000259" key="12">
    <source>
        <dbReference type="PROSITE" id="PS52004"/>
    </source>
</evidence>
<dbReference type="CDD" id="cd08952">
    <property type="entry name" value="KR_1_SDR_x"/>
    <property type="match status" value="1"/>
</dbReference>
<dbReference type="SMART" id="SM00825">
    <property type="entry name" value="PKS_KS"/>
    <property type="match status" value="4"/>
</dbReference>
<keyword evidence="8" id="KW-0012">Acyltransferase</keyword>
<dbReference type="InterPro" id="IPR016035">
    <property type="entry name" value="Acyl_Trfase/lysoPLipase"/>
</dbReference>
<dbReference type="GO" id="GO:0033068">
    <property type="term" value="P:macrolide biosynthetic process"/>
    <property type="evidence" value="ECO:0007669"/>
    <property type="project" value="UniProtKB-ARBA"/>
</dbReference>
<dbReference type="Pfam" id="PF00109">
    <property type="entry name" value="ketoacyl-synt"/>
    <property type="match status" value="4"/>
</dbReference>
<dbReference type="InterPro" id="IPR049900">
    <property type="entry name" value="PKS_mFAS_DH"/>
</dbReference>
<dbReference type="Gene3D" id="3.90.180.10">
    <property type="entry name" value="Medium-chain alcohol dehydrogenases, catalytic domain"/>
    <property type="match status" value="1"/>
</dbReference>
<dbReference type="GO" id="GO:0006633">
    <property type="term" value="P:fatty acid biosynthetic process"/>
    <property type="evidence" value="ECO:0007669"/>
    <property type="project" value="InterPro"/>
</dbReference>
<dbReference type="InterPro" id="IPR020806">
    <property type="entry name" value="PKS_PP-bd"/>
</dbReference>
<dbReference type="InterPro" id="IPR049551">
    <property type="entry name" value="PKS_DH_C"/>
</dbReference>
<dbReference type="Gene3D" id="3.40.50.11460">
    <property type="match status" value="1"/>
</dbReference>
<reference evidence="14" key="1">
    <citation type="submission" date="2017-10" db="EMBL/GenBank/DDBJ databases">
        <title>Actinoallolide biosynthesis.</title>
        <authorList>
            <person name="Inahashi Y."/>
            <person name="Shiraishi T."/>
            <person name="Take A."/>
            <person name="Matsumoto A."/>
            <person name="Takahashi Y."/>
            <person name="Omura S."/>
            <person name="Kuzuyama T."/>
            <person name="Nakashima T."/>
        </authorList>
    </citation>
    <scope>NUCLEOTIDE SEQUENCE</scope>
    <source>
        <strain evidence="14">K09-0307</strain>
    </source>
</reference>
<dbReference type="InterPro" id="IPR032821">
    <property type="entry name" value="PKS_assoc"/>
</dbReference>
<dbReference type="GO" id="GO:0004312">
    <property type="term" value="F:fatty acid synthase activity"/>
    <property type="evidence" value="ECO:0007669"/>
    <property type="project" value="TreeGrafter"/>
</dbReference>
<dbReference type="PROSITE" id="PS52004">
    <property type="entry name" value="KS3_2"/>
    <property type="match status" value="4"/>
</dbReference>
<gene>
    <name evidence="14" type="primary">aalA2</name>
</gene>
<evidence type="ECO:0000256" key="5">
    <source>
        <dbReference type="ARBA" id="ARBA00022679"/>
    </source>
</evidence>
<dbReference type="InterPro" id="IPR014030">
    <property type="entry name" value="Ketoacyl_synth_N"/>
</dbReference>
<dbReference type="CDD" id="cd05195">
    <property type="entry name" value="enoyl_red"/>
    <property type="match status" value="1"/>
</dbReference>
<feature type="domain" description="Carrier" evidence="11">
    <location>
        <begin position="6303"/>
        <end position="6378"/>
    </location>
</feature>
<dbReference type="InterPro" id="IPR050091">
    <property type="entry name" value="PKS_NRPS_Biosynth_Enz"/>
</dbReference>
<feature type="region of interest" description="N-terminal hotdog fold" evidence="9">
    <location>
        <begin position="5633"/>
        <end position="5753"/>
    </location>
</feature>
<feature type="domain" description="Ketosynthase family 3 (KS3)" evidence="12">
    <location>
        <begin position="4767"/>
        <end position="5195"/>
    </location>
</feature>
<evidence type="ECO:0000259" key="13">
    <source>
        <dbReference type="PROSITE" id="PS52019"/>
    </source>
</evidence>
<dbReference type="Gene3D" id="3.30.70.3290">
    <property type="match status" value="4"/>
</dbReference>
<name>A0A2Z5SAI5_9ACTN</name>
<dbReference type="SUPFAM" id="SSF51735">
    <property type="entry name" value="NAD(P)-binding Rossmann-fold domains"/>
    <property type="match status" value="9"/>
</dbReference>
<dbReference type="Pfam" id="PF08659">
    <property type="entry name" value="KR"/>
    <property type="match status" value="4"/>
</dbReference>
<keyword evidence="3" id="KW-0596">Phosphopantetheine</keyword>
<dbReference type="InterPro" id="IPR036736">
    <property type="entry name" value="ACP-like_sf"/>
</dbReference>
<dbReference type="Pfam" id="PF22953">
    <property type="entry name" value="SpnB_Rossmann"/>
    <property type="match status" value="3"/>
</dbReference>
<keyword evidence="4" id="KW-0597">Phosphoprotein</keyword>
<feature type="domain" description="Ketosynthase family 3 (KS3)" evidence="12">
    <location>
        <begin position="3364"/>
        <end position="3787"/>
    </location>
</feature>
<feature type="domain" description="Ketosynthase family 3 (KS3)" evidence="12">
    <location>
        <begin position="1997"/>
        <end position="2421"/>
    </location>
</feature>
<dbReference type="Pfam" id="PF02801">
    <property type="entry name" value="Ketoacyl-synt_C"/>
    <property type="match status" value="4"/>
</dbReference>
<dbReference type="SUPFAM" id="SSF50129">
    <property type="entry name" value="GroES-like"/>
    <property type="match status" value="1"/>
</dbReference>
<feature type="region of interest" description="C-terminal hotdog fold" evidence="9">
    <location>
        <begin position="5762"/>
        <end position="5898"/>
    </location>
</feature>
<feature type="region of interest" description="N-terminal hotdog fold" evidence="9">
    <location>
        <begin position="882"/>
        <end position="1004"/>
    </location>
</feature>
<dbReference type="InterPro" id="IPR013154">
    <property type="entry name" value="ADH-like_N"/>
</dbReference>
<dbReference type="SMART" id="SM00822">
    <property type="entry name" value="PKS_KR"/>
    <property type="match status" value="4"/>
</dbReference>
<feature type="region of interest" description="C-terminal hotdog fold" evidence="9">
    <location>
        <begin position="1013"/>
        <end position="1148"/>
    </location>
</feature>
<dbReference type="Gene3D" id="1.10.1200.10">
    <property type="entry name" value="ACP-like"/>
    <property type="match status" value="4"/>
</dbReference>
<feature type="domain" description="Ketosynthase family 3 (KS3)" evidence="12">
    <location>
        <begin position="33"/>
        <end position="457"/>
    </location>
</feature>
<dbReference type="SMART" id="SM00827">
    <property type="entry name" value="PKS_AT"/>
    <property type="match status" value="4"/>
</dbReference>
<feature type="domain" description="PKS/mFAS DH" evidence="13">
    <location>
        <begin position="882"/>
        <end position="1148"/>
    </location>
</feature>
<dbReference type="PROSITE" id="PS00606">
    <property type="entry name" value="KS3_1"/>
    <property type="match status" value="4"/>
</dbReference>
<keyword evidence="6" id="KW-0045">Antibiotic biosynthesis</keyword>
<dbReference type="InterPro" id="IPR020843">
    <property type="entry name" value="ER"/>
</dbReference>
<dbReference type="SMART" id="SM01294">
    <property type="entry name" value="PKS_PP_betabranch"/>
    <property type="match status" value="4"/>
</dbReference>
<comment type="cofactor">
    <cofactor evidence="1">
        <name>pantetheine 4'-phosphate</name>
        <dbReference type="ChEBI" id="CHEBI:47942"/>
    </cofactor>
</comment>
<dbReference type="GO" id="GO:0004315">
    <property type="term" value="F:3-oxoacyl-[acyl-carrier-protein] synthase activity"/>
    <property type="evidence" value="ECO:0007669"/>
    <property type="project" value="InterPro"/>
</dbReference>
<dbReference type="InterPro" id="IPR020807">
    <property type="entry name" value="PKS_DH"/>
</dbReference>
<keyword evidence="5" id="KW-0808">Transferase</keyword>
<evidence type="ECO:0000256" key="6">
    <source>
        <dbReference type="ARBA" id="ARBA00023194"/>
    </source>
</evidence>
<dbReference type="PANTHER" id="PTHR43775:SF51">
    <property type="entry name" value="INACTIVE PHENOLPHTHIOCEROL SYNTHESIS POLYKETIDE SYNTHASE TYPE I PKS1-RELATED"/>
    <property type="match status" value="1"/>
</dbReference>
<dbReference type="Pfam" id="PF13602">
    <property type="entry name" value="ADH_zinc_N_2"/>
    <property type="match status" value="1"/>
</dbReference>
<proteinExistence type="predicted"/>
<dbReference type="Pfam" id="PF00698">
    <property type="entry name" value="Acyl_transf_1"/>
    <property type="match status" value="4"/>
</dbReference>
<dbReference type="InterPro" id="IPR014031">
    <property type="entry name" value="Ketoacyl_synth_C"/>
</dbReference>
<dbReference type="InterPro" id="IPR057326">
    <property type="entry name" value="KR_dom"/>
</dbReference>
<dbReference type="Pfam" id="PF16197">
    <property type="entry name" value="KAsynt_C_assoc"/>
    <property type="match status" value="4"/>
</dbReference>
<dbReference type="PANTHER" id="PTHR43775">
    <property type="entry name" value="FATTY ACID SYNTHASE"/>
    <property type="match status" value="1"/>
</dbReference>
<evidence type="ECO:0000256" key="3">
    <source>
        <dbReference type="ARBA" id="ARBA00022450"/>
    </source>
</evidence>
<feature type="domain" description="Carrier" evidence="11">
    <location>
        <begin position="1905"/>
        <end position="1980"/>
    </location>
</feature>
<organism evidence="14">
    <name type="scientific">Actinoallomurus fulvus</name>
    <dbReference type="NCBI Taxonomy" id="478108"/>
    <lineage>
        <taxon>Bacteria</taxon>
        <taxon>Bacillati</taxon>
        <taxon>Actinomycetota</taxon>
        <taxon>Actinomycetes</taxon>
        <taxon>Streptosporangiales</taxon>
        <taxon>Thermomonosporaceae</taxon>
        <taxon>Actinoallomurus</taxon>
    </lineage>
</organism>
<dbReference type="InterPro" id="IPR013968">
    <property type="entry name" value="PKS_KR"/>
</dbReference>
<dbReference type="InterPro" id="IPR049552">
    <property type="entry name" value="PKS_DH_N"/>
</dbReference>
<dbReference type="FunFam" id="3.40.366.10:FF:000002">
    <property type="entry name" value="Probable polyketide synthase 2"/>
    <property type="match status" value="2"/>
</dbReference>
<dbReference type="SUPFAM" id="SSF55048">
    <property type="entry name" value="Probable ACP-binding domain of malonyl-CoA ACP transacylase"/>
    <property type="match status" value="4"/>
</dbReference>
<dbReference type="SUPFAM" id="SSF47336">
    <property type="entry name" value="ACP-like"/>
    <property type="match status" value="4"/>
</dbReference>
<dbReference type="InterPro" id="IPR011032">
    <property type="entry name" value="GroES-like_sf"/>
</dbReference>
<dbReference type="PROSITE" id="PS00012">
    <property type="entry name" value="PHOSPHOPANTETHEINE"/>
    <property type="match status" value="3"/>
</dbReference>
<dbReference type="InterPro" id="IPR055123">
    <property type="entry name" value="SpnB-like_Rossmann"/>
</dbReference>
<feature type="domain" description="Carrier" evidence="11">
    <location>
        <begin position="3271"/>
        <end position="3346"/>
    </location>
</feature>
<evidence type="ECO:0000259" key="11">
    <source>
        <dbReference type="PROSITE" id="PS50075"/>
    </source>
</evidence>
<feature type="region of interest" description="Disordered" evidence="10">
    <location>
        <begin position="5715"/>
        <end position="5741"/>
    </location>
</feature>
<dbReference type="InterPro" id="IPR016036">
    <property type="entry name" value="Malonyl_transacylase_ACP-bd"/>
</dbReference>
<protein>
    <submittedName>
        <fullName evidence="14">Type I polyketide synthase</fullName>
    </submittedName>
</protein>
<dbReference type="SMART" id="SM00826">
    <property type="entry name" value="PKS_DH"/>
    <property type="match status" value="2"/>
</dbReference>
<dbReference type="InterPro" id="IPR015083">
    <property type="entry name" value="NorB/c/GfsB-D-like_docking"/>
</dbReference>
<dbReference type="CDD" id="cd08956">
    <property type="entry name" value="KR_3_FAS_SDR_x"/>
    <property type="match status" value="3"/>
</dbReference>
<evidence type="ECO:0000256" key="4">
    <source>
        <dbReference type="ARBA" id="ARBA00022553"/>
    </source>
</evidence>
<dbReference type="InterPro" id="IPR020841">
    <property type="entry name" value="PKS_Beta-ketoAc_synthase_dom"/>
</dbReference>
<dbReference type="FunFam" id="3.40.47.10:FF:000019">
    <property type="entry name" value="Polyketide synthase type I"/>
    <property type="match status" value="4"/>
</dbReference>
<comment type="pathway">
    <text evidence="2">Antibiotic biosynthesis.</text>
</comment>
<dbReference type="Gene3D" id="3.40.50.720">
    <property type="entry name" value="NAD(P)-binding Rossmann-like Domain"/>
    <property type="match status" value="4"/>
</dbReference>
<dbReference type="GO" id="GO:0016491">
    <property type="term" value="F:oxidoreductase activity"/>
    <property type="evidence" value="ECO:0007669"/>
    <property type="project" value="InterPro"/>
</dbReference>
<evidence type="ECO:0000256" key="9">
    <source>
        <dbReference type="PROSITE-ProRule" id="PRU01363"/>
    </source>
</evidence>
<evidence type="ECO:0000313" key="14">
    <source>
        <dbReference type="EMBL" id="BBA66512.1"/>
    </source>
</evidence>
<evidence type="ECO:0000256" key="7">
    <source>
        <dbReference type="ARBA" id="ARBA00023268"/>
    </source>
</evidence>
<accession>A0A2Z5SAI5</accession>
<dbReference type="SUPFAM" id="SSF53901">
    <property type="entry name" value="Thiolase-like"/>
    <property type="match status" value="4"/>
</dbReference>
<evidence type="ECO:0000256" key="1">
    <source>
        <dbReference type="ARBA" id="ARBA00001957"/>
    </source>
</evidence>
<dbReference type="InterPro" id="IPR016039">
    <property type="entry name" value="Thiolase-like"/>
</dbReference>
<dbReference type="Pfam" id="PF08240">
    <property type="entry name" value="ADH_N"/>
    <property type="match status" value="1"/>
</dbReference>
<sequence length="6457" mass="671957">MANDEKLREHLKWVTAELRDARRRLADSESAVDEPIAVISMGCRFPGGVRSPEDLWRLVLDGRDAISALPDDRGWRVGEIYDPDPDQAGKTYVRAGGFVEDAAGFDAGFFGISPREALAMDPQQRLLLEVGWETFERAGLDIEALRGSRTGVFTGVMYHDYADGVGDVPEGLEGYLGNGSAGSIASGRVAYTFGLEGPAVTVDTACSSALVALHLAAQALRQGECSLALAGGVTVISTPRLLVEFSRQRGLAPDGRCKAFDARADGFGAAEGIGLLLVERLSDARANGHEVLAVLRGSAVNSDGASNGLTAPNGPSQQRVIGQALRSAGLTTGDVDVAEAHGTGTGLGDPIEAQALLATYGQSRERPLLLGSVKSNIGHTQAAAGVAGVIKMVLAMRRGVVPRTLHVDEPSPHVDWSSGAVELVTGTRPWPDAGRPRRAAVSSFGASGTNAHVILEHAPEEDPAPVEPGPATVPFVLSARTPEALGELARRVSLVDARPVDVGFSLASRAVLEYRAVVVGGEEPVPVGPVGSAGGVAFVFSGQGSQWVRMGAGLLEWSPAFARRFAECGDALARWVEWDLREAVADETLLGRVDVVQPVLWAVMVSLAEVWRSFGVEPAAVVGHSQGEIAAACVAGVLSLDDGARVVALRSRALKELSGSGGMVSVPLPAADAPLKDGLSVAAVNGPHSTVVSGEVAALERLVAEVEGARRIDVDYASHSPAVEVLRDRLLADLDGVGGGRGEVWFESSVGEDPAFDAEYWYRNLRETVRFEDAVRRLLDRGCDVFVEVSPHPVLGVGLREIVEDAGGAVLGSLRRGDDDVARMLRSLGEAFTHGVDVDWRPALTGGRRVPLPTYPFQHERYWLERRSPADPGSLGLRATGHPLLAAAVEIADEGGMLLTGTLATGDRPWLADHAVHDTVLLPGTAIAELALHAADQVGCDLLQELTLHAPLVLPDRTAVRLQVSVGAPDESGARALALHSRTGDDAPWTRHATATLTRGAPAAAPIAWPPEAEELDVTGFYRRLEETGFRYGPAFQGLRAAWARDGEVYAEVVLPEEAGSDPFTVHPVLLDAALHALGLGTLGLGGGLLPFAFGGVRLHASGAREARVRLTRIGDDTVSVLVADGGGLPIASIDTLTLRPVSGRLTSRPHTDSLFRVDWTPVPAGDPARPWVTLGEHPELTAPSYPDLEAVRAAGGVPGYVVLPCPEPPGGPAEAAATAVHEMLAVLRAWLAEEAFAASRLVVLTRNAVAARPDEDVTALAAAPLWGLVRSAQTENPGRFVLLDADDDLRPLPAALATGEPQLALRGGEILAPRLARAAPGLTPPGPGTRLDVTAKGTLDNLGLVDAPETLAPLEEGRVRIAVRAAGLNFRDVVLALGMVADDRMMGSEGAGVVTETGAGVTGLAPGDRVFGLFGGAFGPVAVADHRMVAPMPHGWSYERAASVPIAFLTAAYGLRDLAGLRAGESVLIHAGTGGVGTAAIRLARHLGAEVYATASPAKHETLAGLGIDADHIASSRDAGFAEKFPRVDVVLNSLVGELTDASLRLLADGGRFIEMGKTDIRDAADVPPGVVYRAFDLSDAGPERIGALLAEVTALLETGALDPIPVRAWDIAQAPEAFRWLSRARHTGKLVLTLPDRWGTGTVLITGGTGTLGRLLARHLVTEHGVRSLVLASRTGGDPGDLAGLDADVRVAACDAADREAMRELIDGIPDLTAVVHAAGVLDDGVVSALTADQVTRVLRAKVDGAVHLHELTAGRDLTAFVLFSSAAGTLGGAGQANYAAANAFLDALAQHRRATGRPATSLAWGLWEERSGLTAHLDGTGQSRMARSGVRGLATEDALALFDLGTAMPDAVLVPMRLDPAARDDRAILRGLVRAPRRTAGAAGGSGLADRLAGLPAADRDQALLDLVRADVATVLGHGDPGALPGGRAFKELGFDSLTSVELRNRLAAATGLRLPVTVVFDHPTPAALAAHLGARLLGDRPAPVRPATAAPAAEPIAIVAMACRFPGGVRSPEDLWRLVREGRDAVSGFPTDRGWDLTELYDPDPDRPGTSYTRDGGFLYDAADFDAGLFGVSPREALAMDPQQRLLLEVGWETFERAGIDPGTLRGSATGVFAGVTQNDYAARIATAPDGLEAHLLTGNTGSVASGRVSYAFGLEGPAVTVDTGCSSALVALHLAAQSLRSGECSSALAGGVAVMATPSAFVAFSRQRGLAADGRCKAFAGAADGTGWGEGCGLLLLERLSDARRLGHPVLGLVRGSAVNQDGASNGLTAPNGPSQRRVIRQALANAGLAPADVDAVEGHGTGTTLGDPIEAQALLETYGQDRETPLLLGSVKSNLGHTQAAAGAAGVIKMVLAMRHGVLPRTLHVDEPTPHVDWSSGAVSLLSEEHAWPEPGRPRRAGVSSFGVSGTNAHVILEQAPATAEPPRPSPPAGPWVLSGHTEAALRDQARRLRDHLRVRRDEPGDVGFTLATGRAALSHRAAVVAAGRDGLLDTLGHLAEGRPAAGLVTGTADPDPARAVFVFPGQGAQWAGMAVELMDTAPAFAERLGECAAALSAFVDWSLPDVLRERRDLDRVDVVQPALWAVMVALAGLWRSCGVEPAAVIGHSQGEIAAACVAGALSLEDGARVVALRSRALLELAGRGGMVSVPLPAEEVPLLDRLSVAAVNGPRSTVVSGDPEALEELLATEERARRVPVDYASHSEQVEAVRDRLLDLLAPIEPRPAEIPVYSTVTGERLDTTEMTAEYWYRNLRQTVVFGPAVRRALDDGCRVFVEASPHPVLAAGLREVVDAAGSEAAVVGSLRRDDGGRQRFLTSLAEAHVAGVTVGWPAVFPGARRVDLPTYAFQHERYWLEETAPAARHDALFRVDWIRLPLPDGTGALPPDGTVLEHFAATDEPSAEAARAATGRALDLLTADRGGARLVFVTRGAVATDDRDGVPDPALAAVWGLVRSAQLENPGAFVLADVDGTDASRDALAAALATGEPQLALRRGSASVPRLAPVARTGDAAAGFGAGTVLITGGTGSLGRSVARHLVETRDVGRVILAGRSGGDAAEIAALGPAVTAVACDVADRDALARLLDGIPDLTAVVHAAGVLDDAVLAAQDAGRLDGVFRPKADAALHLDALTRDRDLDAFVLFSSAAGTLGGAGQANYAAANAFLDALAQRRRAAGRPATSVVWGFWGQDGGMTGHLTEADRRRVRRGGLVALSERDGLALLDAAVARPEPVLVAARIDASADFPGGRDAVPAVLRDLVAAPEEQPPSLDVRRLPELVGAHTAAVLGYAPGRPVTGRRAFRDLGFDSLMAVELRNRLSAATGLRLPATAAFDHPTPLALAAHLEAELTGAAATPTAAAPVAGPTGEPIAIVSMACRFPGGVRTPEQLWDLVASGTDAITEFPRDRGWDVDGIHDPEPGRPGRSYVREGGFVDGADRFDAAFFGVSPREALSMDPQQRLLLESAWEALERAGIDPAAAHDGPVGVFAGTNGQDYATLVGGLEDASDYLATGNSASVLSGRVSYLFGFDGPAVTVDTACSSALVALHLAARSLRSGECSLALAGGVSVMATPAAFVAFSRQRGLAADGRCKAFAGAADGTGWGEGCGVLLLERLSDARRHGHPVLGLLRGSAINQDGASNGLTAPNGPSQQRVVGRALADAGLTPAEVDAVEGHGTGTRLGDPIEAGALIAAYGQGRAAPLWLGSVKSNIGHTQAAAGAAGVIKMVLAMRHGVLPRTLHVDEPSPYVDWSSGAVEVLAEERAWPETGRPRRAGVSSFGVSGTNAHVILEQAPDPGPEPEPGAGRPAWPWLVSARSAAALRAQAAGLLAHTGHDLGDVAYSLAAFRTAHDHRAVVVAADREGFRRGLSALAEGAPDGALTTGAVRPAGATAMLFTGQGAQRPGMGRELHETFAVFAEAFDEVCGHLDLPLREVVFGEDAERLDRTEFTQPALFAFEVALFRLVESCGVRPDYVLGHSIGEIAAAHVAGALSLEDACVLVAARGRLMQELPPGGAMAAIEASEEEVAASLAGPVAVAAVNGPSATVVSGDEDAVLRTAGRWAAAGRRTRRLRVGHAFHSPRMEAMLEEFTRVAAQVEWRSPAVPVISCLTGEPLDIASPGYWARHARETVRFLDGTRWLAANGVTGYLEIGPDAALTAAVRECLPEDDDATAVAAVRRDRPETETLLAALAALHVRGAHVDFTALTGRRRRVDLPTYAFQRESYWPAVRHESDEDGLRYRIGWRPLPVAAGGSLPGWLVAGAEDDPVARLLAERGARIVSRTGPLDPAAAGIVCLTGSADEALELIHTVGDREVPVWFVTRRAVAARPSDAPVDPDAAMVWGLARVFGLEHPRAWGGLADLPAAVDAGTAGRLAAVLTGAGGEDQLALRSTGVLARRLRRAGARTPAGRAWRPSGTVLVTGGSGGIGRHVATWLAASGAERLVLLSRRAQDAGWHRELGVPVTVAACDVADRTALARVLDSLDEDPTAVFHTAGTTALTPLAETTPEEFAEVTRAKVVGAANLHDLLGGRALDAFVLFSSVAGVWGSGGQGAYAAANAYLDALAERRRAEGMPATSVAWGPWAGGGMVADGDAEDRLRRQGLPAMDPGRALGELRRALDRDETTLVVSDVDWPTFAPLFTSARPRPLISEIAVPVERPAEDRPDLRERLSGRAGKDREQALVELVRRAIAAVLGHRTPDTVPADRAISELGFDSLTAMELRTRLAAETGLRLPATLAFEHPTAEALARHLAGELFGRAATADTPDTVAGHSGDPIVIVAMSCRYPGGLRTPGELWRFVEAGGDAIGEFPADRGWDVAGLYDPDPDRPGHSYVRTGGFLYDAADFDAGFFGISPREALAMDPQQRLLLETAWEAFERAGTAPATVRGSRTGVFVGAGYQSYAGADLRRAPEGLEGHLLTGNAGSVVSGRLAYTFGLEGPAVTVDTACSSSLVALHLAAQALRQGECDLALAGGATVMATPDAFIGFSRQRGLAPDGRCKAFAEAADGTGWAEGVGVLLLERLSDARRNGHPVLATVAGTAINQDGASNGLTAPNGSAQRRVIRQALSAAGLAPADVDAVEAHGTGTALGDPIEAEALIATYGRDGESRACPLLLGSVKSNLGHTQAASGVAGVIKMVQAMRHGTVPRTLHVDRPSSHVDWAAGAVELVTGNRPWPETGRPRRAAVSSFGVSGTNAHVILEQGDAEPSRPEPPARPVPWVLSGRTPEALRDQARLLSGVDAAPVDVAFSLATGRSAFDRRAVVVAGDRAGFRAALGALAAGDPAPGLVTGTAVPRGKVAFVFPGQGSQWAGMALDLLGASPEFAGRMAECAAALAPYVDWTLPDVLADPEALRRVDVVQPALFAVMVSLAALWRAHGVTPGAVVGHSQGEIAAACVAGALPLADAARVVALRSRALAALAGQGGMASVPLPAAEVETGEGLAVAAVNGPRSTVVSGDSGALEALLAREERARRIPVDYASHSAHVERIRDRLLADLGELDVRTPEIPFYSTAGPEPAGLDAEYWYRNLRRTVEFERAIRALLDDGFGYFIEVGPHPVLTAAVQETAEAAGAGAVVLGSLRRDEGGLDRMLASLGEAYAQGVPVDWRPAVAGGRRVPLPTYPFQRQRFWLEHRPAPVAGGHPMGSVIAQADGGVLLAARLSVRSHPWLADHVVLGSVVLPGTAHAELVLRAGEEAGCPRVEELTLEAPLTLPEDGTVELQVTVGDPDGDGRRPVRVHSRTDGAASWTRHATGVVAPPGEAPAPPEFPGEATPVVIDDLYPSLADAGLEYGPAFRGLRAVRRSGDDLIAEVALPEGVRTDGFGLHPALLDAVLHAIAAGRPVEDTGRPRLPFSWRGIRLHATGATALRVRLSPVEAGVSLEAVDPSGAPVLSVESLALRPVSERETRTLWRVGWRPLRPGPASGEEYATCRVPSGDDPVRTAHEAVRAVAETLRHRIEADEPARLVVLTRGATGTGATDLAGAAVWGLVRSAQAEHPGRLVLVDADEEVPDASLRAILASGEPQAAVRAGTAHVPRLTRLPGTGDAAPVFGPEGTVLITGGTGTLGRLVARHLVTAHGVRSLVLASRSGGTPGDLAGLGAEVRVAACDVADREALAGLLAGIPGLTGVVHAAGVLDDGVVTSLTPERIETVLRPKADAAWHLHELTRDRDLRAFVLFSAAAGVFGTAGQGGYAAANTFLDRLAEHRRAAGLPATSIAWGLWRDRSGMTGGLDGTDAARMARSGAVAMSAEEGLALLDAALATTEPVPVAVRLDLAALRAGGAVPALLRDLVRPAARRARTDLGALSGAARDRAVLTLVRGHASAVLGHASPAAVESGRGFLEQGFDSLTAVELRNRLSEETGLRLPATMIFDYPNPGALAAYLAERLGAGGANGVPPVLAELDRVMRTVAESPPDDRTRPEVVARLRQMLAGLNGAPDGNGGRDADVASAGDEELFDLLDDELQTP</sequence>
<feature type="domain" description="Carrier" evidence="11">
    <location>
        <begin position="4674"/>
        <end position="4749"/>
    </location>
</feature>
<dbReference type="SMART" id="SM00823">
    <property type="entry name" value="PKS_PP"/>
    <property type="match status" value="4"/>
</dbReference>
<dbReference type="EMBL" id="LC326402">
    <property type="protein sequence ID" value="BBA66512.1"/>
    <property type="molecule type" value="Genomic_DNA"/>
</dbReference>
<dbReference type="PROSITE" id="PS50075">
    <property type="entry name" value="CARRIER"/>
    <property type="match status" value="4"/>
</dbReference>
<dbReference type="InterPro" id="IPR042104">
    <property type="entry name" value="PKS_dehydratase_sf"/>
</dbReference>
<dbReference type="Pfam" id="PF08990">
    <property type="entry name" value="Docking"/>
    <property type="match status" value="1"/>
</dbReference>
<dbReference type="GO" id="GO:0031177">
    <property type="term" value="F:phosphopantetheine binding"/>
    <property type="evidence" value="ECO:0007669"/>
    <property type="project" value="InterPro"/>
</dbReference>
<dbReference type="Gene3D" id="3.40.47.10">
    <property type="match status" value="4"/>
</dbReference>